<reference evidence="2" key="1">
    <citation type="journal article" date="2023" name="Front. Plant Sci.">
        <title>Chromosomal-level genome assembly of Melastoma candidum provides insights into trichome evolution.</title>
        <authorList>
            <person name="Zhong Y."/>
            <person name="Wu W."/>
            <person name="Sun C."/>
            <person name="Zou P."/>
            <person name="Liu Y."/>
            <person name="Dai S."/>
            <person name="Zhou R."/>
        </authorList>
    </citation>
    <scope>NUCLEOTIDE SEQUENCE [LARGE SCALE GENOMIC DNA]</scope>
</reference>
<dbReference type="EMBL" id="CM042881">
    <property type="protein sequence ID" value="KAI4386037.1"/>
    <property type="molecule type" value="Genomic_DNA"/>
</dbReference>
<dbReference type="Proteomes" id="UP001057402">
    <property type="component" value="Chromosome 2"/>
</dbReference>
<evidence type="ECO:0000313" key="1">
    <source>
        <dbReference type="EMBL" id="KAI4386037.1"/>
    </source>
</evidence>
<protein>
    <submittedName>
        <fullName evidence="1">Uncharacterized protein</fullName>
    </submittedName>
</protein>
<proteinExistence type="predicted"/>
<comment type="caution">
    <text evidence="1">The sequence shown here is derived from an EMBL/GenBank/DDBJ whole genome shotgun (WGS) entry which is preliminary data.</text>
</comment>
<gene>
    <name evidence="1" type="ORF">MLD38_004009</name>
</gene>
<name>A0ACB9S489_9MYRT</name>
<sequence>MSGSKLSLVLFLLLLLYGLATAVEAERKRQEQAKGEGYGRRTGRKGYYGGDEEEEEEDWWREREREREMERRERQRREWEREQRERERGRSRREEEEEEKGEDYFLLGNRERVFQTEAGEMKVVKSFGGGGKIVDKPMHIGFITMEPQTLFIPQYLDSNLILFVRRGDAKLGLIYEDDLVERRLKIGDIYRIPAGSAFYLVNVGEGQRLHIICSIDTSESLGLRNFQSFFLGGGTYPASVLKGFDLETLATAFNVTREEVGEFLTVQQEGPVVFIPEADVPTVWANFLEMKDEEKLQYLKEIVELHGGQSEVEEDKQGAWSWWSFLKSIFRNDGKDGRKKREQEREREEHEHEGEREERPVDPRGDRPGRGAREWEREGEERPVDPRGDRRGQVAREREGAEQEREGESKEGDPRWGREEQPYDPRGERRGEREERPHDPRGDRPEERRRERRGERRGWKWRTGKGPDSYNLYDRKPDFRNYYGWSVALHGKDYEPLHHSGIGVYLVNLTAGSMMAPHVNPTATEYGVILRGTGTIQIGYPDGTPAMNKKVQEGDVFWVPRYFPFCQIASRSGPLEFFGFTTSAHRNRPQFLAGRNSVFQTLRGPELATAFGFGNISDMADFLDAQREAVILPTPSAAPPEITMRSREEKPPEEDVNGTGRIRKAVKALGKEMMMGFN</sequence>
<evidence type="ECO:0000313" key="2">
    <source>
        <dbReference type="Proteomes" id="UP001057402"/>
    </source>
</evidence>
<keyword evidence="2" id="KW-1185">Reference proteome</keyword>
<accession>A0ACB9S489</accession>
<organism evidence="1 2">
    <name type="scientific">Melastoma candidum</name>
    <dbReference type="NCBI Taxonomy" id="119954"/>
    <lineage>
        <taxon>Eukaryota</taxon>
        <taxon>Viridiplantae</taxon>
        <taxon>Streptophyta</taxon>
        <taxon>Embryophyta</taxon>
        <taxon>Tracheophyta</taxon>
        <taxon>Spermatophyta</taxon>
        <taxon>Magnoliopsida</taxon>
        <taxon>eudicotyledons</taxon>
        <taxon>Gunneridae</taxon>
        <taxon>Pentapetalae</taxon>
        <taxon>rosids</taxon>
        <taxon>malvids</taxon>
        <taxon>Myrtales</taxon>
        <taxon>Melastomataceae</taxon>
        <taxon>Melastomatoideae</taxon>
        <taxon>Melastomateae</taxon>
        <taxon>Melastoma</taxon>
    </lineage>
</organism>